<proteinExistence type="predicted"/>
<evidence type="ECO:0000313" key="1">
    <source>
        <dbReference type="EMBL" id="KAL0934796.1"/>
    </source>
</evidence>
<gene>
    <name evidence="1" type="ORF">CTRU02_209387</name>
</gene>
<reference evidence="1 2" key="1">
    <citation type="journal article" date="2020" name="Phytopathology">
        <title>Genome Sequence Resources of Colletotrichum truncatum, C. plurivorum, C. musicola, and C. sojae: Four Species Pathogenic to Soybean (Glycine max).</title>
        <authorList>
            <person name="Rogerio F."/>
            <person name="Boufleur T.R."/>
            <person name="Ciampi-Guillardi M."/>
            <person name="Sukno S.A."/>
            <person name="Thon M.R."/>
            <person name="Massola Junior N.S."/>
            <person name="Baroncelli R."/>
        </authorList>
    </citation>
    <scope>NUCLEOTIDE SEQUENCE [LARGE SCALE GENOMIC DNA]</scope>
    <source>
        <strain evidence="1 2">CMES1059</strain>
    </source>
</reference>
<evidence type="ECO:0000313" key="2">
    <source>
        <dbReference type="Proteomes" id="UP000805649"/>
    </source>
</evidence>
<sequence length="295" mass="33520">MADLRPRQHFQLLLLLLHLLPFGAATPADIEVDLVFPVANQTYKKIWPFPIIFAIRNASQLWQGDDEVAPFSVRWSINGHETREDVILRGRYFDSGVWDTIEPFKYPKPARRPDDGVYLLLGTPFSRIVNGTERVFSLTYETILNYACPTNSTMKLKTVYSWGRIFFYLDKESSQLPDFSNMTKTCPLPVGNFEFTGLKNVKDFPGLPQYPVAERCMNMAPQREPNPCGLKLDEMDFENHVRTAMLELAGCPNGTCKLAPLACNAPRNSANFKEVNGVLWISSILISTFALCKIW</sequence>
<accession>A0ACC3YSF1</accession>
<comment type="caution">
    <text evidence="1">The sequence shown here is derived from an EMBL/GenBank/DDBJ whole genome shotgun (WGS) entry which is preliminary data.</text>
</comment>
<name>A0ACC3YSF1_COLTU</name>
<organism evidence="1 2">
    <name type="scientific">Colletotrichum truncatum</name>
    <name type="common">Anthracnose fungus</name>
    <name type="synonym">Colletotrichum capsici</name>
    <dbReference type="NCBI Taxonomy" id="5467"/>
    <lineage>
        <taxon>Eukaryota</taxon>
        <taxon>Fungi</taxon>
        <taxon>Dikarya</taxon>
        <taxon>Ascomycota</taxon>
        <taxon>Pezizomycotina</taxon>
        <taxon>Sordariomycetes</taxon>
        <taxon>Hypocreomycetidae</taxon>
        <taxon>Glomerellales</taxon>
        <taxon>Glomerellaceae</taxon>
        <taxon>Colletotrichum</taxon>
        <taxon>Colletotrichum truncatum species complex</taxon>
    </lineage>
</organism>
<dbReference type="EMBL" id="VUJX02000006">
    <property type="protein sequence ID" value="KAL0934796.1"/>
    <property type="molecule type" value="Genomic_DNA"/>
</dbReference>
<protein>
    <submittedName>
        <fullName evidence="1">Uncharacterized protein</fullName>
    </submittedName>
</protein>
<keyword evidence="2" id="KW-1185">Reference proteome</keyword>
<dbReference type="Proteomes" id="UP000805649">
    <property type="component" value="Unassembled WGS sequence"/>
</dbReference>